<feature type="transmembrane region" description="Helical" evidence="5">
    <location>
        <begin position="267"/>
        <end position="288"/>
    </location>
</feature>
<feature type="transmembrane region" description="Helical" evidence="5">
    <location>
        <begin position="108"/>
        <end position="129"/>
    </location>
</feature>
<organism evidence="6 7">
    <name type="scientific">Streptomyces beijiangensis</name>
    <dbReference type="NCBI Taxonomy" id="163361"/>
    <lineage>
        <taxon>Bacteria</taxon>
        <taxon>Bacillati</taxon>
        <taxon>Actinomycetota</taxon>
        <taxon>Actinomycetes</taxon>
        <taxon>Kitasatosporales</taxon>
        <taxon>Streptomycetaceae</taxon>
        <taxon>Streptomyces</taxon>
    </lineage>
</organism>
<feature type="transmembrane region" description="Helical" evidence="5">
    <location>
        <begin position="170"/>
        <end position="191"/>
    </location>
</feature>
<dbReference type="AlphaFoldDB" id="A0A939F4Z0"/>
<proteinExistence type="predicted"/>
<evidence type="ECO:0000256" key="4">
    <source>
        <dbReference type="ARBA" id="ARBA00023136"/>
    </source>
</evidence>
<dbReference type="Proteomes" id="UP000664167">
    <property type="component" value="Unassembled WGS sequence"/>
</dbReference>
<dbReference type="InterPro" id="IPR038665">
    <property type="entry name" value="Voltage-dep_anion_channel_sf"/>
</dbReference>
<comment type="subcellular location">
    <subcellularLocation>
        <location evidence="1">Membrane</location>
        <topology evidence="1">Multi-pass membrane protein</topology>
    </subcellularLocation>
</comment>
<sequence length="295" mass="31330">MATGILSVGLHLTRHETLSRGALALAGVLWLLLAADFGVRLLRDRTRWTAEAGTPAALTAVAATTVLGTRLSLLGWQAVAVALLVLSAVVWPVLMWDVTRRWGRRMPGGVFLVCVATQGLVVLAATLAAAESQQWLARVGVVFFCLGLALYVDAFVRFDLGCVRTGAGDQWVAGGALAISALAGAKLLAVVELGAVVHEVLRGATLVVLALDIAWYCVLLWSELRWPRPHYDVRRWATVFPMGMTSVATLSVATAAHLPWLTSPGRVLLWVAVAAWLAACAGAVRATVRGSGLLR</sequence>
<feature type="transmembrane region" description="Helical" evidence="5">
    <location>
        <begin position="236"/>
        <end position="261"/>
    </location>
</feature>
<keyword evidence="2 5" id="KW-0812">Transmembrane</keyword>
<keyword evidence="4 5" id="KW-0472">Membrane</keyword>
<evidence type="ECO:0000256" key="1">
    <source>
        <dbReference type="ARBA" id="ARBA00004141"/>
    </source>
</evidence>
<feature type="transmembrane region" description="Helical" evidence="5">
    <location>
        <begin position="135"/>
        <end position="158"/>
    </location>
</feature>
<dbReference type="Pfam" id="PF03595">
    <property type="entry name" value="SLAC1"/>
    <property type="match status" value="1"/>
</dbReference>
<reference evidence="6" key="1">
    <citation type="submission" date="2021-03" db="EMBL/GenBank/DDBJ databases">
        <title>Streptomyces poriferae sp. nov., a novel marine sponge-derived Actinobacteria species with anti-MRSA activity.</title>
        <authorList>
            <person name="Sandoval-Powers M."/>
            <person name="Kralova S."/>
            <person name="Nguyen G.-S."/>
            <person name="Fawwal D."/>
            <person name="Degnes K."/>
            <person name="Klinkenberg G."/>
            <person name="Sletta H."/>
            <person name="Wentzel A."/>
            <person name="Liles M.R."/>
        </authorList>
    </citation>
    <scope>NUCLEOTIDE SEQUENCE</scope>
    <source>
        <strain evidence="6">DSM 41794</strain>
    </source>
</reference>
<evidence type="ECO:0000256" key="5">
    <source>
        <dbReference type="SAM" id="Phobius"/>
    </source>
</evidence>
<dbReference type="GO" id="GO:0055085">
    <property type="term" value="P:transmembrane transport"/>
    <property type="evidence" value="ECO:0007669"/>
    <property type="project" value="InterPro"/>
</dbReference>
<feature type="transmembrane region" description="Helical" evidence="5">
    <location>
        <begin position="49"/>
        <end position="68"/>
    </location>
</feature>
<evidence type="ECO:0000256" key="3">
    <source>
        <dbReference type="ARBA" id="ARBA00022989"/>
    </source>
</evidence>
<gene>
    <name evidence="6" type="ORF">J0695_09225</name>
</gene>
<dbReference type="CDD" id="cd09319">
    <property type="entry name" value="TDT_like_1"/>
    <property type="match status" value="1"/>
</dbReference>
<dbReference type="InterPro" id="IPR004695">
    <property type="entry name" value="SLAC1/Mae1/Ssu1/TehA"/>
</dbReference>
<dbReference type="Gene3D" id="1.50.10.150">
    <property type="entry name" value="Voltage-dependent anion channel"/>
    <property type="match status" value="1"/>
</dbReference>
<evidence type="ECO:0000256" key="2">
    <source>
        <dbReference type="ARBA" id="ARBA00022692"/>
    </source>
</evidence>
<keyword evidence="3 5" id="KW-1133">Transmembrane helix</keyword>
<accession>A0A939F4Z0</accession>
<evidence type="ECO:0000313" key="6">
    <source>
        <dbReference type="EMBL" id="MBO0511993.1"/>
    </source>
</evidence>
<feature type="transmembrane region" description="Helical" evidence="5">
    <location>
        <begin position="22"/>
        <end position="42"/>
    </location>
</feature>
<evidence type="ECO:0000313" key="7">
    <source>
        <dbReference type="Proteomes" id="UP000664167"/>
    </source>
</evidence>
<feature type="transmembrane region" description="Helical" evidence="5">
    <location>
        <begin position="203"/>
        <end position="224"/>
    </location>
</feature>
<dbReference type="EMBL" id="JAFLRJ010000081">
    <property type="protein sequence ID" value="MBO0511993.1"/>
    <property type="molecule type" value="Genomic_DNA"/>
</dbReference>
<dbReference type="GO" id="GO:0016020">
    <property type="term" value="C:membrane"/>
    <property type="evidence" value="ECO:0007669"/>
    <property type="project" value="UniProtKB-SubCell"/>
</dbReference>
<name>A0A939F4Z0_9ACTN</name>
<protein>
    <submittedName>
        <fullName evidence="6">Tellurite resistance/C4-dicarboxylate transporter family protein</fullName>
    </submittedName>
</protein>
<feature type="transmembrane region" description="Helical" evidence="5">
    <location>
        <begin position="74"/>
        <end position="96"/>
    </location>
</feature>
<keyword evidence="7" id="KW-1185">Reference proteome</keyword>
<comment type="caution">
    <text evidence="6">The sequence shown here is derived from an EMBL/GenBank/DDBJ whole genome shotgun (WGS) entry which is preliminary data.</text>
</comment>